<dbReference type="PIRSF" id="PIRSF006157">
    <property type="entry name" value="Doxgns_DODA"/>
    <property type="match status" value="1"/>
</dbReference>
<keyword evidence="4" id="KW-0862">Zinc</keyword>
<evidence type="ECO:0000313" key="7">
    <source>
        <dbReference type="EMBL" id="KAG9396094.1"/>
    </source>
</evidence>
<comment type="caution">
    <text evidence="7">The sequence shown here is derived from an EMBL/GenBank/DDBJ whole genome shotgun (WGS) entry which is preliminary data.</text>
</comment>
<evidence type="ECO:0000313" key="8">
    <source>
        <dbReference type="Proteomes" id="UP000717585"/>
    </source>
</evidence>
<evidence type="ECO:0000256" key="5">
    <source>
        <dbReference type="ARBA" id="ARBA00023002"/>
    </source>
</evidence>
<keyword evidence="8" id="KW-1185">Reference proteome</keyword>
<dbReference type="SUPFAM" id="SSF53213">
    <property type="entry name" value="LigB-like"/>
    <property type="match status" value="1"/>
</dbReference>
<dbReference type="CDD" id="cd07363">
    <property type="entry name" value="45_DOPA_Dioxygenase"/>
    <property type="match status" value="1"/>
</dbReference>
<dbReference type="PANTHER" id="PTHR30096:SF0">
    <property type="entry name" value="4,5-DOPA DIOXYGENASE EXTRADIOL-LIKE PROTEIN"/>
    <property type="match status" value="1"/>
</dbReference>
<dbReference type="GO" id="GO:0008270">
    <property type="term" value="F:zinc ion binding"/>
    <property type="evidence" value="ECO:0007669"/>
    <property type="project" value="InterPro"/>
</dbReference>
<protein>
    <submittedName>
        <fullName evidence="7">Extradiol aromatic ring-opening dioxygenase DODA type</fullName>
    </submittedName>
</protein>
<evidence type="ECO:0000259" key="6">
    <source>
        <dbReference type="Pfam" id="PF02900"/>
    </source>
</evidence>
<dbReference type="AlphaFoldDB" id="A0A8J6B7W6"/>
<dbReference type="GO" id="GO:0008198">
    <property type="term" value="F:ferrous iron binding"/>
    <property type="evidence" value="ECO:0007669"/>
    <property type="project" value="InterPro"/>
</dbReference>
<sequence>MKFPVFFFSHGSPMFAVEHNEWTDAWATAMAKFPVPLAILAVSAHWETAIPSLTGSAAPETIHDFYGFPPELYRLQYPAKGNPGLAADIAKTLHDTGIKAVVDEDRGIDHGAWVPLRWMYPNADIPVIELSVQPRMDGAHHIKLGRALQLLREQGVLVVGSGHMTHNLRDYMYGVEDARPAKAFRNWTRDRIMRGAVDDLAGWTKAPHAMQAHPTPDHFLPLLVAVGAAGEDYTARQLCDGYTGRVLAMDSFIFE</sequence>
<dbReference type="Pfam" id="PF02900">
    <property type="entry name" value="LigB"/>
    <property type="match status" value="1"/>
</dbReference>
<gene>
    <name evidence="7" type="ORF">J8273_2446</name>
</gene>
<dbReference type="OrthoDB" id="7396853at2759"/>
<keyword evidence="5" id="KW-0560">Oxidoreductase</keyword>
<proteinExistence type="inferred from homology"/>
<accession>A0A8J6B7W6</accession>
<comment type="cofactor">
    <cofactor evidence="1">
        <name>Zn(2+)</name>
        <dbReference type="ChEBI" id="CHEBI:29105"/>
    </cofactor>
</comment>
<feature type="domain" description="Extradiol ring-cleavage dioxygenase class III enzyme subunit B" evidence="6">
    <location>
        <begin position="23"/>
        <end position="232"/>
    </location>
</feature>
<name>A0A8J6B7W6_9EUKA</name>
<evidence type="ECO:0000256" key="2">
    <source>
        <dbReference type="ARBA" id="ARBA00007581"/>
    </source>
</evidence>
<dbReference type="Gene3D" id="3.40.830.10">
    <property type="entry name" value="LigB-like"/>
    <property type="match status" value="1"/>
</dbReference>
<organism evidence="7 8">
    <name type="scientific">Carpediemonas membranifera</name>
    <dbReference type="NCBI Taxonomy" id="201153"/>
    <lineage>
        <taxon>Eukaryota</taxon>
        <taxon>Metamonada</taxon>
        <taxon>Carpediemonas-like organisms</taxon>
        <taxon>Carpediemonas</taxon>
    </lineage>
</organism>
<dbReference type="GO" id="GO:0016702">
    <property type="term" value="F:oxidoreductase activity, acting on single donors with incorporation of molecular oxygen, incorporation of two atoms of oxygen"/>
    <property type="evidence" value="ECO:0007669"/>
    <property type="project" value="UniProtKB-ARBA"/>
</dbReference>
<comment type="similarity">
    <text evidence="2">Belongs to the DODA-type extradiol aromatic ring-opening dioxygenase family.</text>
</comment>
<dbReference type="InterPro" id="IPR004183">
    <property type="entry name" value="Xdiol_dOase_suB"/>
</dbReference>
<keyword evidence="3" id="KW-0479">Metal-binding</keyword>
<evidence type="ECO:0000256" key="4">
    <source>
        <dbReference type="ARBA" id="ARBA00022833"/>
    </source>
</evidence>
<evidence type="ECO:0000256" key="3">
    <source>
        <dbReference type="ARBA" id="ARBA00022723"/>
    </source>
</evidence>
<dbReference type="InterPro" id="IPR014436">
    <property type="entry name" value="Extradiol_dOase_DODA"/>
</dbReference>
<reference evidence="7" key="1">
    <citation type="submission" date="2021-05" db="EMBL/GenBank/DDBJ databases">
        <title>A free-living protist that lacks canonical eukaryotic 1 DNA replication and segregation systems.</title>
        <authorList>
            <person name="Salas-Leiva D.E."/>
            <person name="Tromer E.C."/>
            <person name="Curtis B.A."/>
            <person name="Jerlstrom-Hultqvist J."/>
            <person name="Kolisko M."/>
            <person name="Yi Z."/>
            <person name="Salas-Leiva J.S."/>
            <person name="Gallot-Lavallee L."/>
            <person name="Kops G.J.P.L."/>
            <person name="Archibald J.M."/>
            <person name="Simpson A.G.B."/>
            <person name="Roger A.J."/>
        </authorList>
    </citation>
    <scope>NUCLEOTIDE SEQUENCE</scope>
    <source>
        <strain evidence="7">BICM</strain>
    </source>
</reference>
<dbReference type="EMBL" id="JAHDYR010000007">
    <property type="protein sequence ID" value="KAG9396094.1"/>
    <property type="molecule type" value="Genomic_DNA"/>
</dbReference>
<evidence type="ECO:0000256" key="1">
    <source>
        <dbReference type="ARBA" id="ARBA00001947"/>
    </source>
</evidence>
<dbReference type="Proteomes" id="UP000717585">
    <property type="component" value="Unassembled WGS sequence"/>
</dbReference>
<dbReference type="PANTHER" id="PTHR30096">
    <property type="entry name" value="4,5-DOPA DIOXYGENASE EXTRADIOL-LIKE PROTEIN"/>
    <property type="match status" value="1"/>
</dbReference>
<keyword evidence="7" id="KW-0223">Dioxygenase</keyword>